<evidence type="ECO:0000313" key="4">
    <source>
        <dbReference type="EMBL" id="KIK61444.1"/>
    </source>
</evidence>
<feature type="domain" description="DUF6532" evidence="3">
    <location>
        <begin position="115"/>
        <end position="312"/>
    </location>
</feature>
<dbReference type="Pfam" id="PF20149">
    <property type="entry name" value="DUF6532"/>
    <property type="match status" value="1"/>
</dbReference>
<sequence>MFVLRGSIAFGISIGAQTIWNAILSIVIPLKSLKAKVRAANVSLLHDTSHFLADDDTQKEPEDLNLEDMGDGAEAEQDGDELLIEDITELQKATKCPTGSHKVLLADFPFPKATCMIDMYPDNALFAWDTFSNEVQRLADEGRGKHYIEALAIISKDVDKREELIKFMNYRKSAIRFDFGRGARIRMAQYFGISSALSAEEIVKSSVDWLLSGCKFHNTEVDLKGRTIKDIPFKNPLMGLLLQGYFIDGNPQQDKLLVSHLKSIKKIPVPLIAMTATLIHHSLQEYRPGYKVEHDFSATNVACVYHSMTSTLLNLKEMAPTYVDSLQKYLYKAMMTAGPEVIPPRVYDYATLEALAAESALESPRATDSQDQGVAANQGLTDDDTATPANNQDLTPHESGTLD</sequence>
<keyword evidence="5" id="KW-1185">Reference proteome</keyword>
<feature type="region of interest" description="Disordered" evidence="1">
    <location>
        <begin position="55"/>
        <end position="75"/>
    </location>
</feature>
<dbReference type="EMBL" id="KN834771">
    <property type="protein sequence ID" value="KIK61444.1"/>
    <property type="molecule type" value="Genomic_DNA"/>
</dbReference>
<dbReference type="OrthoDB" id="3069387at2759"/>
<evidence type="ECO:0000313" key="5">
    <source>
        <dbReference type="Proteomes" id="UP000053593"/>
    </source>
</evidence>
<gene>
    <name evidence="4" type="ORF">GYMLUDRAFT_243620</name>
</gene>
<keyword evidence="2" id="KW-1133">Transmembrane helix</keyword>
<evidence type="ECO:0000259" key="3">
    <source>
        <dbReference type="Pfam" id="PF20149"/>
    </source>
</evidence>
<dbReference type="HOGENOM" id="CLU_683448_0_0_1"/>
<feature type="region of interest" description="Disordered" evidence="1">
    <location>
        <begin position="360"/>
        <end position="403"/>
    </location>
</feature>
<reference evidence="4 5" key="1">
    <citation type="submission" date="2014-04" db="EMBL/GenBank/DDBJ databases">
        <title>Evolutionary Origins and Diversification of the Mycorrhizal Mutualists.</title>
        <authorList>
            <consortium name="DOE Joint Genome Institute"/>
            <consortium name="Mycorrhizal Genomics Consortium"/>
            <person name="Kohler A."/>
            <person name="Kuo A."/>
            <person name="Nagy L.G."/>
            <person name="Floudas D."/>
            <person name="Copeland A."/>
            <person name="Barry K.W."/>
            <person name="Cichocki N."/>
            <person name="Veneault-Fourrey C."/>
            <person name="LaButti K."/>
            <person name="Lindquist E.A."/>
            <person name="Lipzen A."/>
            <person name="Lundell T."/>
            <person name="Morin E."/>
            <person name="Murat C."/>
            <person name="Riley R."/>
            <person name="Ohm R."/>
            <person name="Sun H."/>
            <person name="Tunlid A."/>
            <person name="Henrissat B."/>
            <person name="Grigoriev I.V."/>
            <person name="Hibbett D.S."/>
            <person name="Martin F."/>
        </authorList>
    </citation>
    <scope>NUCLEOTIDE SEQUENCE [LARGE SCALE GENOMIC DNA]</scope>
    <source>
        <strain evidence="4 5">FD-317 M1</strain>
    </source>
</reference>
<evidence type="ECO:0000256" key="1">
    <source>
        <dbReference type="SAM" id="MobiDB-lite"/>
    </source>
</evidence>
<dbReference type="Proteomes" id="UP000053593">
    <property type="component" value="Unassembled WGS sequence"/>
</dbReference>
<feature type="transmembrane region" description="Helical" evidence="2">
    <location>
        <begin position="6"/>
        <end position="28"/>
    </location>
</feature>
<protein>
    <recommendedName>
        <fullName evidence="3">DUF6532 domain-containing protein</fullName>
    </recommendedName>
</protein>
<keyword evidence="2" id="KW-0812">Transmembrane</keyword>
<proteinExistence type="predicted"/>
<feature type="compositionally biased region" description="Acidic residues" evidence="1">
    <location>
        <begin position="63"/>
        <end position="75"/>
    </location>
</feature>
<name>A0A0D0CFU0_9AGAR</name>
<evidence type="ECO:0000256" key="2">
    <source>
        <dbReference type="SAM" id="Phobius"/>
    </source>
</evidence>
<dbReference type="AlphaFoldDB" id="A0A0D0CFU0"/>
<organism evidence="4 5">
    <name type="scientific">Collybiopsis luxurians FD-317 M1</name>
    <dbReference type="NCBI Taxonomy" id="944289"/>
    <lineage>
        <taxon>Eukaryota</taxon>
        <taxon>Fungi</taxon>
        <taxon>Dikarya</taxon>
        <taxon>Basidiomycota</taxon>
        <taxon>Agaricomycotina</taxon>
        <taxon>Agaricomycetes</taxon>
        <taxon>Agaricomycetidae</taxon>
        <taxon>Agaricales</taxon>
        <taxon>Marasmiineae</taxon>
        <taxon>Omphalotaceae</taxon>
        <taxon>Collybiopsis</taxon>
        <taxon>Collybiopsis luxurians</taxon>
    </lineage>
</organism>
<keyword evidence="2" id="KW-0472">Membrane</keyword>
<dbReference type="InterPro" id="IPR045341">
    <property type="entry name" value="DUF6532"/>
</dbReference>
<accession>A0A0D0CFU0</accession>